<evidence type="ECO:0000313" key="3">
    <source>
        <dbReference type="Proteomes" id="UP001485459"/>
    </source>
</evidence>
<organism evidence="2 3">
    <name type="scientific">Chitinophaga pollutisoli</name>
    <dbReference type="NCBI Taxonomy" id="3133966"/>
    <lineage>
        <taxon>Bacteria</taxon>
        <taxon>Pseudomonadati</taxon>
        <taxon>Bacteroidota</taxon>
        <taxon>Chitinophagia</taxon>
        <taxon>Chitinophagales</taxon>
        <taxon>Chitinophagaceae</taxon>
        <taxon>Chitinophaga</taxon>
    </lineage>
</organism>
<proteinExistence type="predicted"/>
<name>A0ABZ2YPH3_9BACT</name>
<reference evidence="3" key="1">
    <citation type="submission" date="2024-03" db="EMBL/GenBank/DDBJ databases">
        <title>Chitinophaga horti sp. nov., isolated from garden soil.</title>
        <authorList>
            <person name="Lee D.S."/>
            <person name="Han D.M."/>
            <person name="Baek J.H."/>
            <person name="Choi D.G."/>
            <person name="Jeon J.H."/>
            <person name="Jeon C.O."/>
        </authorList>
    </citation>
    <scope>NUCLEOTIDE SEQUENCE [LARGE SCALE GENOMIC DNA]</scope>
    <source>
        <strain evidence="3">GPA1</strain>
    </source>
</reference>
<evidence type="ECO:0000313" key="2">
    <source>
        <dbReference type="EMBL" id="WZN41671.1"/>
    </source>
</evidence>
<gene>
    <name evidence="2" type="ORF">WJU16_01290</name>
</gene>
<keyword evidence="3" id="KW-1185">Reference proteome</keyword>
<protein>
    <submittedName>
        <fullName evidence="2">Uncharacterized protein</fullName>
    </submittedName>
</protein>
<keyword evidence="1" id="KW-0732">Signal</keyword>
<sequence>MKRLFLLTCFSMCCLGLHAQLLTPAPDPGKAAVCPVPSTEGIKVIKNGACESGTTFDVGLADYYATSPTSACSILAARSITEVEWQVYPPGSATYSITWNTGYFVCSGVSNAGFRLTYNPADPNLPISFLFRIKNSCGQWSDWSAGFAVFKNRCGSGGWELVAADAK</sequence>
<dbReference type="Proteomes" id="UP001485459">
    <property type="component" value="Chromosome"/>
</dbReference>
<dbReference type="EMBL" id="CP149822">
    <property type="protein sequence ID" value="WZN41671.1"/>
    <property type="molecule type" value="Genomic_DNA"/>
</dbReference>
<feature type="signal peptide" evidence="1">
    <location>
        <begin position="1"/>
        <end position="19"/>
    </location>
</feature>
<feature type="chain" id="PRO_5045428215" evidence="1">
    <location>
        <begin position="20"/>
        <end position="167"/>
    </location>
</feature>
<dbReference type="RefSeq" id="WP_341836520.1">
    <property type="nucleotide sequence ID" value="NZ_CP149822.1"/>
</dbReference>
<accession>A0ABZ2YPH3</accession>
<evidence type="ECO:0000256" key="1">
    <source>
        <dbReference type="SAM" id="SignalP"/>
    </source>
</evidence>